<evidence type="ECO:0000313" key="4">
    <source>
        <dbReference type="Proteomes" id="UP000287224"/>
    </source>
</evidence>
<dbReference type="RefSeq" id="WP_126601315.1">
    <property type="nucleotide sequence ID" value="NZ_BIFQ01000002.1"/>
</dbReference>
<dbReference type="PRINTS" id="PR00069">
    <property type="entry name" value="ALDKETRDTASE"/>
</dbReference>
<dbReference type="Proteomes" id="UP000287224">
    <property type="component" value="Unassembled WGS sequence"/>
</dbReference>
<gene>
    <name evidence="3" type="ORF">KDAU_61600</name>
</gene>
<evidence type="ECO:0000259" key="2">
    <source>
        <dbReference type="Pfam" id="PF00248"/>
    </source>
</evidence>
<evidence type="ECO:0000313" key="3">
    <source>
        <dbReference type="EMBL" id="GCE08831.1"/>
    </source>
</evidence>
<comment type="caution">
    <text evidence="3">The sequence shown here is derived from an EMBL/GenBank/DDBJ whole genome shotgun (WGS) entry which is preliminary data.</text>
</comment>
<dbReference type="FunFam" id="3.20.20.100:FF:000004">
    <property type="entry name" value="Oxidoreductase, aldo/keto reductase"/>
    <property type="match status" value="1"/>
</dbReference>
<dbReference type="PANTHER" id="PTHR43364:SF18">
    <property type="entry name" value="OXIDOREDUCTASE"/>
    <property type="match status" value="1"/>
</dbReference>
<dbReference type="GO" id="GO:0016491">
    <property type="term" value="F:oxidoreductase activity"/>
    <property type="evidence" value="ECO:0007669"/>
    <property type="project" value="UniProtKB-KW"/>
</dbReference>
<dbReference type="InterPro" id="IPR050523">
    <property type="entry name" value="AKR_Detox_Biosynth"/>
</dbReference>
<dbReference type="AlphaFoldDB" id="A0A401ZPP4"/>
<dbReference type="Pfam" id="PF00248">
    <property type="entry name" value="Aldo_ket_red"/>
    <property type="match status" value="1"/>
</dbReference>
<accession>A0A401ZPP4</accession>
<dbReference type="InterPro" id="IPR036812">
    <property type="entry name" value="NAD(P)_OxRdtase_dom_sf"/>
</dbReference>
<keyword evidence="1" id="KW-0560">Oxidoreductase</keyword>
<dbReference type="SUPFAM" id="SSF51430">
    <property type="entry name" value="NAD(P)-linked oxidoreductase"/>
    <property type="match status" value="1"/>
</dbReference>
<organism evidence="3 4">
    <name type="scientific">Dictyobacter aurantiacus</name>
    <dbReference type="NCBI Taxonomy" id="1936993"/>
    <lineage>
        <taxon>Bacteria</taxon>
        <taxon>Bacillati</taxon>
        <taxon>Chloroflexota</taxon>
        <taxon>Ktedonobacteria</taxon>
        <taxon>Ktedonobacterales</taxon>
        <taxon>Dictyobacteraceae</taxon>
        <taxon>Dictyobacter</taxon>
    </lineage>
</organism>
<dbReference type="PANTHER" id="PTHR43364">
    <property type="entry name" value="NADH-SPECIFIC METHYLGLYOXAL REDUCTASE-RELATED"/>
    <property type="match status" value="1"/>
</dbReference>
<dbReference type="GO" id="GO:0005829">
    <property type="term" value="C:cytosol"/>
    <property type="evidence" value="ECO:0007669"/>
    <property type="project" value="TreeGrafter"/>
</dbReference>
<reference evidence="4" key="1">
    <citation type="submission" date="2018-12" db="EMBL/GenBank/DDBJ databases">
        <title>Tengunoibacter tsumagoiensis gen. nov., sp. nov., Dictyobacter kobayashii sp. nov., D. alpinus sp. nov., and D. joshuensis sp. nov. and description of Dictyobacteraceae fam. nov. within the order Ktedonobacterales isolated from Tengu-no-mugimeshi.</title>
        <authorList>
            <person name="Wang C.M."/>
            <person name="Zheng Y."/>
            <person name="Sakai Y."/>
            <person name="Toyoda A."/>
            <person name="Minakuchi Y."/>
            <person name="Abe K."/>
            <person name="Yokota A."/>
            <person name="Yabe S."/>
        </authorList>
    </citation>
    <scope>NUCLEOTIDE SEQUENCE [LARGE SCALE GENOMIC DNA]</scope>
    <source>
        <strain evidence="4">S-27</strain>
    </source>
</reference>
<dbReference type="EMBL" id="BIFQ01000002">
    <property type="protein sequence ID" value="GCE08831.1"/>
    <property type="molecule type" value="Genomic_DNA"/>
</dbReference>
<evidence type="ECO:0000256" key="1">
    <source>
        <dbReference type="ARBA" id="ARBA00023002"/>
    </source>
</evidence>
<sequence length="344" mass="37664">MQYTRLGNTGLIVSRLAFGSMTFGSGEGAFGSIYKVDQAGADELVASALDAGVNFFNTADAYANGQSELMLGKALGERRQDVAIATKVGNRMGEALLDQGLSRQHILASVQGSLRRLGTDYIDVYLVHRLDPYTPLEETLEALNYVVRQGMVRYIGFSNWPTWLAAKAVGLQREHHWAQFRVAEMYYSLIGRDLEHEMIPFAQDAGIGILVWSPLAGGFLSGKYTRENPGGGGGRLTGFDIIPFDREHGYDVVEKLRQIGERHNASPAQIALSWLLSRRAITSVLVGASKISQLNENLGAAELHLGTDELAELDKLTEPTAIYPNWFNSAIYDAPVRAALEKQG</sequence>
<name>A0A401ZPP4_9CHLR</name>
<keyword evidence="4" id="KW-1185">Reference proteome</keyword>
<proteinExistence type="predicted"/>
<dbReference type="Gene3D" id="3.20.20.100">
    <property type="entry name" value="NADP-dependent oxidoreductase domain"/>
    <property type="match status" value="1"/>
</dbReference>
<feature type="domain" description="NADP-dependent oxidoreductase" evidence="2">
    <location>
        <begin position="15"/>
        <end position="317"/>
    </location>
</feature>
<dbReference type="CDD" id="cd19091">
    <property type="entry name" value="AKR_PsAKR"/>
    <property type="match status" value="1"/>
</dbReference>
<dbReference type="InterPro" id="IPR020471">
    <property type="entry name" value="AKR"/>
</dbReference>
<protein>
    <submittedName>
        <fullName evidence="3">Oxidoreductase</fullName>
    </submittedName>
</protein>
<dbReference type="OrthoDB" id="146925at2"/>
<dbReference type="InterPro" id="IPR023210">
    <property type="entry name" value="NADP_OxRdtase_dom"/>
</dbReference>